<proteinExistence type="predicted"/>
<keyword evidence="2" id="KW-1185">Reference proteome</keyword>
<evidence type="ECO:0000313" key="2">
    <source>
        <dbReference type="Proteomes" id="UP000533306"/>
    </source>
</evidence>
<dbReference type="AlphaFoldDB" id="A0A7W9S382"/>
<evidence type="ECO:0000313" key="1">
    <source>
        <dbReference type="EMBL" id="MBB6013272.1"/>
    </source>
</evidence>
<dbReference type="Proteomes" id="UP000533306">
    <property type="component" value="Unassembled WGS sequence"/>
</dbReference>
<comment type="caution">
    <text evidence="1">The sequence shown here is derived from an EMBL/GenBank/DDBJ whole genome shotgun (WGS) entry which is preliminary data.</text>
</comment>
<name>A0A7W9S382_9HYPH</name>
<organism evidence="1 2">
    <name type="scientific">Aquamicrobium lusatiense</name>
    <dbReference type="NCBI Taxonomy" id="89772"/>
    <lineage>
        <taxon>Bacteria</taxon>
        <taxon>Pseudomonadati</taxon>
        <taxon>Pseudomonadota</taxon>
        <taxon>Alphaproteobacteria</taxon>
        <taxon>Hyphomicrobiales</taxon>
        <taxon>Phyllobacteriaceae</taxon>
        <taxon>Aquamicrobium</taxon>
    </lineage>
</organism>
<accession>A0A7W9S382</accession>
<protein>
    <submittedName>
        <fullName evidence="1">Uncharacterized protein</fullName>
    </submittedName>
</protein>
<sequence length="273" mass="30974">MVFLEKHSRFFRRFDLSFTPRHTGAPHLPVIADSNEFSIFDALNTRVVDEKALEVQPNGDIVELMEVTYEAKRKALILLFHRASPDAAEPTYRKKARQKAGTKVTVRKAEKLEGEEQSVSAHLIVLDEAIRQGTYRAALEEIPGISMAVVRRIIGQALHDYEYDFERKKKQVNTYSTFKPVGVPSETLSGALKSGTLSYVTLVRPAKADFVDADGLFQPQTETMRIRVQGEVTSGNWRDYLPAMFKRAKAAGWTDFSVDLELDDNRRRTRPAR</sequence>
<gene>
    <name evidence="1" type="ORF">HNR59_002617</name>
</gene>
<reference evidence="1 2" key="1">
    <citation type="submission" date="2020-08" db="EMBL/GenBank/DDBJ databases">
        <title>Genomic Encyclopedia of Type Strains, Phase IV (KMG-IV): sequencing the most valuable type-strain genomes for metagenomic binning, comparative biology and taxonomic classification.</title>
        <authorList>
            <person name="Goeker M."/>
        </authorList>
    </citation>
    <scope>NUCLEOTIDE SEQUENCE [LARGE SCALE GENOMIC DNA]</scope>
    <source>
        <strain evidence="1 2">DSM 11099</strain>
    </source>
</reference>
<dbReference type="EMBL" id="JACHEU010000001">
    <property type="protein sequence ID" value="MBB6013272.1"/>
    <property type="molecule type" value="Genomic_DNA"/>
</dbReference>
<dbReference type="RefSeq" id="WP_183830890.1">
    <property type="nucleotide sequence ID" value="NZ_JACHEU010000001.1"/>
</dbReference>